<dbReference type="PROSITE" id="PS00671">
    <property type="entry name" value="D_2_HYDROXYACID_DH_3"/>
    <property type="match status" value="1"/>
</dbReference>
<dbReference type="GO" id="GO:0005829">
    <property type="term" value="C:cytosol"/>
    <property type="evidence" value="ECO:0007669"/>
    <property type="project" value="TreeGrafter"/>
</dbReference>
<evidence type="ECO:0000259" key="5">
    <source>
        <dbReference type="Pfam" id="PF00389"/>
    </source>
</evidence>
<dbReference type="GO" id="GO:0030267">
    <property type="term" value="F:glyoxylate reductase (NADPH) activity"/>
    <property type="evidence" value="ECO:0007669"/>
    <property type="project" value="TreeGrafter"/>
</dbReference>
<keyword evidence="3" id="KW-0520">NAD</keyword>
<protein>
    <submittedName>
        <fullName evidence="7">D-glycerate dehydrogenase</fullName>
    </submittedName>
</protein>
<dbReference type="AlphaFoldDB" id="A0A6P1T7C3"/>
<dbReference type="PANTHER" id="PTHR10996:SF283">
    <property type="entry name" value="GLYOXYLATE_HYDROXYPYRUVATE REDUCTASE B"/>
    <property type="match status" value="1"/>
</dbReference>
<dbReference type="PROSITE" id="PS00065">
    <property type="entry name" value="D_2_HYDROXYACID_DH_1"/>
    <property type="match status" value="1"/>
</dbReference>
<feature type="domain" description="D-isomer specific 2-hydroxyacid dehydrogenase catalytic" evidence="5">
    <location>
        <begin position="14"/>
        <end position="315"/>
    </location>
</feature>
<dbReference type="GO" id="GO:0016618">
    <property type="term" value="F:hydroxypyruvate reductase [NAD(P)H] activity"/>
    <property type="evidence" value="ECO:0007669"/>
    <property type="project" value="TreeGrafter"/>
</dbReference>
<keyword evidence="8" id="KW-1185">Reference proteome</keyword>
<comment type="similarity">
    <text evidence="1 4">Belongs to the D-isomer specific 2-hydroxyacid dehydrogenase family.</text>
</comment>
<dbReference type="InterPro" id="IPR006140">
    <property type="entry name" value="D-isomer_DH_NAD-bd"/>
</dbReference>
<dbReference type="InterPro" id="IPR006139">
    <property type="entry name" value="D-isomer_2_OHA_DH_cat_dom"/>
</dbReference>
<evidence type="ECO:0000256" key="4">
    <source>
        <dbReference type="RuleBase" id="RU003719"/>
    </source>
</evidence>
<sequence length="318" mass="33974">MKKKVWIARKLSDATLARAARDYDTIVNEADQPSTADQIVAMSAEVDAIVPCHSEHFTAEVAARLDPRLKIIANHSVGVDHCNLPALKARGIAVTNTPDVLSDATAEIAFLLMLGAARRAVEGDTMMRDGSWDFWSPAFMVGTQVTGARLGIVGMGRVGQVMARRARGFDMEVHYHNRTRLAPDLEHGATFHESLDTLLPVSDFLSLHCPATPQTTGLMNAETFAQLPKGAILVNTARGALVDEAALMAALDSGHLAGAGLDCFVTEPGGNPALAAYQNVFMLPHIGSATVRTRDAMGFRALDNLDAFFAGETPGDLL</sequence>
<reference evidence="7 8" key="1">
    <citation type="submission" date="2019-12" db="EMBL/GenBank/DDBJ databases">
        <title>Complete genome sequence of Algicella marina strain 9Alg 56(T) isolated from the red alga Tichocarpus crinitus.</title>
        <authorList>
            <person name="Kim S.-G."/>
            <person name="Nedashkovskaya O.I."/>
        </authorList>
    </citation>
    <scope>NUCLEOTIDE SEQUENCE [LARGE SCALE GENOMIC DNA]</scope>
    <source>
        <strain evidence="7 8">9Alg 56</strain>
    </source>
</reference>
<dbReference type="Gene3D" id="3.40.50.720">
    <property type="entry name" value="NAD(P)-binding Rossmann-like Domain"/>
    <property type="match status" value="2"/>
</dbReference>
<dbReference type="SUPFAM" id="SSF51735">
    <property type="entry name" value="NAD(P)-binding Rossmann-fold domains"/>
    <property type="match status" value="1"/>
</dbReference>
<dbReference type="RefSeq" id="WP_161863730.1">
    <property type="nucleotide sequence ID" value="NZ_CP046620.1"/>
</dbReference>
<dbReference type="InterPro" id="IPR050223">
    <property type="entry name" value="D-isomer_2-hydroxyacid_DH"/>
</dbReference>
<evidence type="ECO:0000259" key="6">
    <source>
        <dbReference type="Pfam" id="PF02826"/>
    </source>
</evidence>
<dbReference type="Proteomes" id="UP000464495">
    <property type="component" value="Chromosome"/>
</dbReference>
<gene>
    <name evidence="7" type="ORF">GO499_19370</name>
</gene>
<dbReference type="FunFam" id="3.40.50.720:FF:000203">
    <property type="entry name" value="D-3-phosphoglycerate dehydrogenase (SerA)"/>
    <property type="match status" value="1"/>
</dbReference>
<evidence type="ECO:0000256" key="1">
    <source>
        <dbReference type="ARBA" id="ARBA00005854"/>
    </source>
</evidence>
<dbReference type="Pfam" id="PF00389">
    <property type="entry name" value="2-Hacid_dh"/>
    <property type="match status" value="1"/>
</dbReference>
<dbReference type="PANTHER" id="PTHR10996">
    <property type="entry name" value="2-HYDROXYACID DEHYDROGENASE-RELATED"/>
    <property type="match status" value="1"/>
</dbReference>
<dbReference type="CDD" id="cd05301">
    <property type="entry name" value="GDH"/>
    <property type="match status" value="1"/>
</dbReference>
<organism evidence="7 8">
    <name type="scientific">Algicella marina</name>
    <dbReference type="NCBI Taxonomy" id="2683284"/>
    <lineage>
        <taxon>Bacteria</taxon>
        <taxon>Pseudomonadati</taxon>
        <taxon>Pseudomonadota</taxon>
        <taxon>Alphaproteobacteria</taxon>
        <taxon>Rhodobacterales</taxon>
        <taxon>Paracoccaceae</taxon>
        <taxon>Algicella</taxon>
    </lineage>
</organism>
<keyword evidence="2 4" id="KW-0560">Oxidoreductase</keyword>
<name>A0A6P1T7C3_9RHOB</name>
<evidence type="ECO:0000313" key="8">
    <source>
        <dbReference type="Proteomes" id="UP000464495"/>
    </source>
</evidence>
<dbReference type="SUPFAM" id="SSF52283">
    <property type="entry name" value="Formate/glycerate dehydrogenase catalytic domain-like"/>
    <property type="match status" value="1"/>
</dbReference>
<dbReference type="KEGG" id="amaq:GO499_19370"/>
<dbReference type="PROSITE" id="PS00670">
    <property type="entry name" value="D_2_HYDROXYACID_DH_2"/>
    <property type="match status" value="1"/>
</dbReference>
<evidence type="ECO:0000313" key="7">
    <source>
        <dbReference type="EMBL" id="QHQ37189.1"/>
    </source>
</evidence>
<dbReference type="Pfam" id="PF02826">
    <property type="entry name" value="2-Hacid_dh_C"/>
    <property type="match status" value="1"/>
</dbReference>
<dbReference type="InterPro" id="IPR036291">
    <property type="entry name" value="NAD(P)-bd_dom_sf"/>
</dbReference>
<proteinExistence type="inferred from homology"/>
<dbReference type="EMBL" id="CP046620">
    <property type="protein sequence ID" value="QHQ37189.1"/>
    <property type="molecule type" value="Genomic_DNA"/>
</dbReference>
<dbReference type="InterPro" id="IPR029752">
    <property type="entry name" value="D-isomer_DH_CS1"/>
</dbReference>
<evidence type="ECO:0000256" key="3">
    <source>
        <dbReference type="ARBA" id="ARBA00023027"/>
    </source>
</evidence>
<evidence type="ECO:0000256" key="2">
    <source>
        <dbReference type="ARBA" id="ARBA00023002"/>
    </source>
</evidence>
<dbReference type="GO" id="GO:0051287">
    <property type="term" value="F:NAD binding"/>
    <property type="evidence" value="ECO:0007669"/>
    <property type="project" value="InterPro"/>
</dbReference>
<dbReference type="InterPro" id="IPR029753">
    <property type="entry name" value="D-isomer_DH_CS"/>
</dbReference>
<accession>A0A6P1T7C3</accession>
<feature type="domain" description="D-isomer specific 2-hydroxyacid dehydrogenase NAD-binding" evidence="6">
    <location>
        <begin position="111"/>
        <end position="287"/>
    </location>
</feature>